<feature type="transmembrane region" description="Helical" evidence="1">
    <location>
        <begin position="242"/>
        <end position="263"/>
    </location>
</feature>
<evidence type="ECO:0000256" key="1">
    <source>
        <dbReference type="SAM" id="Phobius"/>
    </source>
</evidence>
<keyword evidence="1" id="KW-0812">Transmembrane</keyword>
<feature type="transmembrane region" description="Helical" evidence="1">
    <location>
        <begin position="339"/>
        <end position="359"/>
    </location>
</feature>
<accession>A0ABU2ZXE6</accession>
<dbReference type="EMBL" id="JAVRIF010000001">
    <property type="protein sequence ID" value="MDT0602298.1"/>
    <property type="molecule type" value="Genomic_DNA"/>
</dbReference>
<feature type="transmembrane region" description="Helical" evidence="1">
    <location>
        <begin position="393"/>
        <end position="414"/>
    </location>
</feature>
<gene>
    <name evidence="2" type="ORF">RM573_01705</name>
</gene>
<sequence length="424" mass="45100">MFALSSTPEVVEHTPLLTNDATVLGIITIMLGLVFYTAHSKSPFWKNFYRFVPAVLLCYFLPSLLNTFGIIDGESSQLYYVASRYLLPACLVLLTISVDLKAIARLGNKAVILFLTGTIGIVIGGPIALLIVSSIAPELLGVSGPEAVWRGMTTVAGSWIGGSANQAAMKEIYGAGDQIFSAMVTVDVIVANLWMAVLLVMSANASNIDKKTGADTSAIVDLKEKVEQFHAKHGRIATLSDIMIIVAVGLGVTGFAHLFADNITPYFIENFPGLAKFSFHSKFFWMIVFASTVGIALSFTKARELEGVGASKVGSAFLYILIATIGMKMDVTMILDAPIYFIIGAIWMVIHASLMLIVAKVIKAPLFYMAVGSQANVGGAASAPIVASAFHPSLAPVGVLLAVLGYTIGTYMAWLCGQILQAIG</sequence>
<comment type="caution">
    <text evidence="2">The sequence shown here is derived from an EMBL/GenBank/DDBJ whole genome shotgun (WGS) entry which is preliminary data.</text>
</comment>
<keyword evidence="1" id="KW-0472">Membrane</keyword>
<feature type="transmembrane region" description="Helical" evidence="1">
    <location>
        <begin position="307"/>
        <end position="327"/>
    </location>
</feature>
<organism evidence="2 3">
    <name type="scientific">Thalassotalea castellviae</name>
    <dbReference type="NCBI Taxonomy" id="3075612"/>
    <lineage>
        <taxon>Bacteria</taxon>
        <taxon>Pseudomonadati</taxon>
        <taxon>Pseudomonadota</taxon>
        <taxon>Gammaproteobacteria</taxon>
        <taxon>Alteromonadales</taxon>
        <taxon>Colwelliaceae</taxon>
        <taxon>Thalassotalea</taxon>
    </lineage>
</organism>
<keyword evidence="3" id="KW-1185">Reference proteome</keyword>
<feature type="transmembrane region" description="Helical" evidence="1">
    <location>
        <begin position="77"/>
        <end position="98"/>
    </location>
</feature>
<reference evidence="2 3" key="1">
    <citation type="submission" date="2023-09" db="EMBL/GenBank/DDBJ databases">
        <authorList>
            <person name="Rey-Velasco X."/>
        </authorList>
    </citation>
    <scope>NUCLEOTIDE SEQUENCE [LARGE SCALE GENOMIC DNA]</scope>
    <source>
        <strain evidence="2 3">W431</strain>
    </source>
</reference>
<evidence type="ECO:0000313" key="2">
    <source>
        <dbReference type="EMBL" id="MDT0602298.1"/>
    </source>
</evidence>
<dbReference type="PANTHER" id="PTHR34289:SF8">
    <property type="entry name" value="DUF819 DOMAIN-CONTAINING PROTEIN"/>
    <property type="match status" value="1"/>
</dbReference>
<name>A0ABU2ZXE6_9GAMM</name>
<feature type="transmembrane region" description="Helical" evidence="1">
    <location>
        <begin position="110"/>
        <end position="136"/>
    </location>
</feature>
<feature type="transmembrane region" description="Helical" evidence="1">
    <location>
        <begin position="21"/>
        <end position="39"/>
    </location>
</feature>
<feature type="transmembrane region" description="Helical" evidence="1">
    <location>
        <begin position="51"/>
        <end position="71"/>
    </location>
</feature>
<dbReference type="Pfam" id="PF05684">
    <property type="entry name" value="DUF819"/>
    <property type="match status" value="1"/>
</dbReference>
<protein>
    <submittedName>
        <fullName evidence="2">DUF819 family protein</fullName>
    </submittedName>
</protein>
<dbReference type="PANTHER" id="PTHR34289">
    <property type="entry name" value="PROTEIN, PUTATIVE (DUF819)-RELATED"/>
    <property type="match status" value="1"/>
</dbReference>
<dbReference type="RefSeq" id="WP_311576267.1">
    <property type="nucleotide sequence ID" value="NZ_JAVRIF010000001.1"/>
</dbReference>
<feature type="transmembrane region" description="Helical" evidence="1">
    <location>
        <begin position="179"/>
        <end position="201"/>
    </location>
</feature>
<proteinExistence type="predicted"/>
<feature type="transmembrane region" description="Helical" evidence="1">
    <location>
        <begin position="366"/>
        <end position="387"/>
    </location>
</feature>
<evidence type="ECO:0000313" key="3">
    <source>
        <dbReference type="Proteomes" id="UP001266357"/>
    </source>
</evidence>
<dbReference type="Proteomes" id="UP001266357">
    <property type="component" value="Unassembled WGS sequence"/>
</dbReference>
<dbReference type="InterPro" id="IPR008537">
    <property type="entry name" value="DUF819"/>
</dbReference>
<keyword evidence="1" id="KW-1133">Transmembrane helix</keyword>
<feature type="transmembrane region" description="Helical" evidence="1">
    <location>
        <begin position="283"/>
        <end position="300"/>
    </location>
</feature>